<dbReference type="InterPro" id="IPR043136">
    <property type="entry name" value="B30.2/SPRY_sf"/>
</dbReference>
<dbReference type="PROSITE" id="PS51450">
    <property type="entry name" value="LRR"/>
    <property type="match status" value="1"/>
</dbReference>
<dbReference type="InterPro" id="IPR003879">
    <property type="entry name" value="Butyrophylin_SPRY"/>
</dbReference>
<sequence length="1067" mass="120888">MSKVRLFNTLEDLKEDDFKKFKWHLCSNPKGIKVCRLEKADRQDTVDVMVQTYGFSEALKVAHEVLEKLKMRDLAQNLPCKDVTLQVSEPLQPITYYQQKLQSNLQDKFMCAQEGWTKKKDEQPLDDIYTEVYITVGGEVHISQQHEVMQIEMAGKQAGTEKPIKPSDMFKPPSGKYRAIRTVLTSGIAGIGKTFLVRKFVLDWVEGRANKDVDLIFPFTFRQLNLLKGKKFCLAELIHTCIRETKDIKNEALNDIFKKLQASGNTNFDKSEFKLLFVLDGLDESHLQLECSTNEKPEVDFDVTTSDSVDVLLTNLIRKNLLPSARLWITTRPTAASQIHSDFIDIMTEVRGFTDPQKEGYFRKRFREEEQASRIISHIKSSRSIHIMCHIPVFCWITATVLEDVLKTSEGRELPTTLTEMYTEFLVFQIDQAKSNFKNDNCIQHFQSLAKLAFHQLEKGNLIFYEKDLKESGIEVSGASMYSGVFTEIFKEEHGKMKDEDKMFSFVHLSVQEFLAALHVEMSLINGNRNVMSEPEEAFKRLWLLFTRASTTEVHRVAIDKALQSPNGHLDLFLRFLLGLSVQTKHTLLRGLLTKKRSSSETSKETAEYIKKKINKNPSPERIINLFHCLNELNHHSLEKEIQQYLHSGSLSAVKLSPAHWSALAFILLSSEKDLDVFDLKKYSASEDALLKLLPVVKASNRALLRGCNLSGRSCEVLAPVLSSQSSSLRELDLSFNNLQDSGVKLLCAGLESPHCRLEALRLTGCKVSWGSCEALATILSSQSSNLRELDLSNNDLQDSGVKLLSSGLESPHCTLDTLRLSGCQVSKEGCAALALALSSNPSYLRELDLSYNHPGDSGRKLLSAGLKNPQVDDCGEQRLKPGVRKYACELTLDPNTVNRNLKLSNNNRKATWVDEEQLYPDHPERFSHSYQLLCSNGLTGRCYWEVNWNGDAVISVAYRGINRRGDGDDGRFGKNVQSWSLECSEVNCYSVCHDNKRTDIVLPHTLFHRVAVYLDWPAGILSFYRVTLDKHIHLHTFTTTFTEPLYPGFGLWFLCGFPSSVALCEL</sequence>
<evidence type="ECO:0000259" key="7">
    <source>
        <dbReference type="PROSITE" id="PS50188"/>
    </source>
</evidence>
<dbReference type="Pfam" id="PF14484">
    <property type="entry name" value="FISNA"/>
    <property type="match status" value="1"/>
</dbReference>
<dbReference type="SMART" id="SM00589">
    <property type="entry name" value="PRY"/>
    <property type="match status" value="1"/>
</dbReference>
<dbReference type="SUPFAM" id="SSF52047">
    <property type="entry name" value="RNI-like"/>
    <property type="match status" value="1"/>
</dbReference>
<dbReference type="Pfam" id="PF05729">
    <property type="entry name" value="NACHT"/>
    <property type="match status" value="1"/>
</dbReference>
<dbReference type="PROSITE" id="PS50837">
    <property type="entry name" value="NACHT"/>
    <property type="match status" value="1"/>
</dbReference>
<dbReference type="Gene3D" id="1.10.533.10">
    <property type="entry name" value="Death Domain, Fas"/>
    <property type="match status" value="1"/>
</dbReference>
<evidence type="ECO:0000256" key="3">
    <source>
        <dbReference type="ARBA" id="ARBA00022614"/>
    </source>
</evidence>
<dbReference type="Gene3D" id="3.80.10.10">
    <property type="entry name" value="Ribonuclease Inhibitor"/>
    <property type="match status" value="2"/>
</dbReference>
<dbReference type="GO" id="GO:0005524">
    <property type="term" value="F:ATP binding"/>
    <property type="evidence" value="ECO:0007669"/>
    <property type="project" value="UniProtKB-KW"/>
</dbReference>
<dbReference type="PRINTS" id="PR01407">
    <property type="entry name" value="BUTYPHLNCDUF"/>
</dbReference>
<dbReference type="InterPro" id="IPR003877">
    <property type="entry name" value="SPRY_dom"/>
</dbReference>
<dbReference type="CDD" id="cd16040">
    <property type="entry name" value="SPRY_PRY_SNTX"/>
    <property type="match status" value="1"/>
</dbReference>
<dbReference type="SMART" id="SM01289">
    <property type="entry name" value="PYRIN"/>
    <property type="match status" value="1"/>
</dbReference>
<dbReference type="InterPro" id="IPR029495">
    <property type="entry name" value="NACHT-assoc"/>
</dbReference>
<evidence type="ECO:0000256" key="2">
    <source>
        <dbReference type="ARBA" id="ARBA00022490"/>
    </source>
</evidence>
<dbReference type="Pfam" id="PF13765">
    <property type="entry name" value="PRY"/>
    <property type="match status" value="1"/>
</dbReference>
<accession>A0A8C4IQB3</accession>
<keyword evidence="6" id="KW-0067">ATP-binding</keyword>
<comment type="subcellular location">
    <subcellularLocation>
        <location evidence="1">Cytoplasm</location>
    </subcellularLocation>
</comment>
<dbReference type="SMART" id="SM01288">
    <property type="entry name" value="FISNA"/>
    <property type="match status" value="1"/>
</dbReference>
<dbReference type="InterPro" id="IPR006574">
    <property type="entry name" value="PRY"/>
</dbReference>
<dbReference type="InterPro" id="IPR041075">
    <property type="entry name" value="NOD1/2_WH"/>
</dbReference>
<name>A0A8C4IQB3_DICLA</name>
<dbReference type="PANTHER" id="PTHR24106">
    <property type="entry name" value="NACHT, LRR AND CARD DOMAINS-CONTAINING"/>
    <property type="match status" value="1"/>
</dbReference>
<dbReference type="InterPro" id="IPR011029">
    <property type="entry name" value="DEATH-like_dom_sf"/>
</dbReference>
<proteinExistence type="predicted"/>
<evidence type="ECO:0000313" key="10">
    <source>
        <dbReference type="Ensembl" id="ENSDLAP00005060368.2"/>
    </source>
</evidence>
<protein>
    <submittedName>
        <fullName evidence="10">Uncharacterized protein</fullName>
    </submittedName>
</protein>
<dbReference type="PROSITE" id="PS50188">
    <property type="entry name" value="B302_SPRY"/>
    <property type="match status" value="1"/>
</dbReference>
<evidence type="ECO:0000313" key="11">
    <source>
        <dbReference type="Proteomes" id="UP000694389"/>
    </source>
</evidence>
<dbReference type="SUPFAM" id="SSF52540">
    <property type="entry name" value="P-loop containing nucleoside triphosphate hydrolases"/>
    <property type="match status" value="1"/>
</dbReference>
<feature type="domain" description="NACHT" evidence="9">
    <location>
        <begin position="181"/>
        <end position="335"/>
    </location>
</feature>
<evidence type="ECO:0000256" key="1">
    <source>
        <dbReference type="ARBA" id="ARBA00004496"/>
    </source>
</evidence>
<dbReference type="FunFam" id="3.40.50.300:FF:000210">
    <property type="entry name" value="Si:dkey-16p6.1"/>
    <property type="match status" value="1"/>
</dbReference>
<dbReference type="Proteomes" id="UP000694389">
    <property type="component" value="Unassembled WGS sequence"/>
</dbReference>
<dbReference type="InterPro" id="IPR007111">
    <property type="entry name" value="NACHT_NTPase"/>
</dbReference>
<organism evidence="10 11">
    <name type="scientific">Dicentrarchus labrax</name>
    <name type="common">European seabass</name>
    <name type="synonym">Morone labrax</name>
    <dbReference type="NCBI Taxonomy" id="13489"/>
    <lineage>
        <taxon>Eukaryota</taxon>
        <taxon>Metazoa</taxon>
        <taxon>Chordata</taxon>
        <taxon>Craniata</taxon>
        <taxon>Vertebrata</taxon>
        <taxon>Euteleostomi</taxon>
        <taxon>Actinopterygii</taxon>
        <taxon>Neopterygii</taxon>
        <taxon>Teleostei</taxon>
        <taxon>Neoteleostei</taxon>
        <taxon>Acanthomorphata</taxon>
        <taxon>Eupercaria</taxon>
        <taxon>Moronidae</taxon>
        <taxon>Dicentrarchus</taxon>
    </lineage>
</organism>
<dbReference type="AlphaFoldDB" id="A0A8C4IQB3"/>
<evidence type="ECO:0000256" key="6">
    <source>
        <dbReference type="ARBA" id="ARBA00022840"/>
    </source>
</evidence>
<dbReference type="InterPro" id="IPR041267">
    <property type="entry name" value="NLRP_HD2"/>
</dbReference>
<dbReference type="InterPro" id="IPR032675">
    <property type="entry name" value="LRR_dom_sf"/>
</dbReference>
<feature type="domain" description="B30.2/SPRY" evidence="7">
    <location>
        <begin position="871"/>
        <end position="1067"/>
    </location>
</feature>
<dbReference type="CDD" id="cd08321">
    <property type="entry name" value="Pyrin_ASC-like"/>
    <property type="match status" value="1"/>
</dbReference>
<dbReference type="SMART" id="SM00449">
    <property type="entry name" value="SPRY"/>
    <property type="match status" value="1"/>
</dbReference>
<dbReference type="InterPro" id="IPR013320">
    <property type="entry name" value="ConA-like_dom_sf"/>
</dbReference>
<dbReference type="InterPro" id="IPR001611">
    <property type="entry name" value="Leu-rich_rpt"/>
</dbReference>
<dbReference type="PROSITE" id="PS50824">
    <property type="entry name" value="DAPIN"/>
    <property type="match status" value="1"/>
</dbReference>
<reference evidence="10" key="2">
    <citation type="submission" date="2025-09" db="UniProtKB">
        <authorList>
            <consortium name="Ensembl"/>
        </authorList>
    </citation>
    <scope>IDENTIFICATION</scope>
</reference>
<dbReference type="Pfam" id="PF00622">
    <property type="entry name" value="SPRY"/>
    <property type="match status" value="1"/>
</dbReference>
<dbReference type="Pfam" id="PF17776">
    <property type="entry name" value="NLRC4_HD2"/>
    <property type="match status" value="1"/>
</dbReference>
<dbReference type="Pfam" id="PF17779">
    <property type="entry name" value="WHD_NOD2"/>
    <property type="match status" value="1"/>
</dbReference>
<evidence type="ECO:0000259" key="9">
    <source>
        <dbReference type="PROSITE" id="PS50837"/>
    </source>
</evidence>
<dbReference type="Pfam" id="PF13516">
    <property type="entry name" value="LRR_6"/>
    <property type="match status" value="4"/>
</dbReference>
<keyword evidence="2" id="KW-0963">Cytoplasm</keyword>
<dbReference type="Gene3D" id="3.40.50.300">
    <property type="entry name" value="P-loop containing nucleotide triphosphate hydrolases"/>
    <property type="match status" value="1"/>
</dbReference>
<keyword evidence="3" id="KW-0433">Leucine-rich repeat</keyword>
<dbReference type="InterPro" id="IPR001870">
    <property type="entry name" value="B30.2/SPRY"/>
</dbReference>
<dbReference type="Pfam" id="PF02758">
    <property type="entry name" value="PYRIN"/>
    <property type="match status" value="1"/>
</dbReference>
<dbReference type="Ensembl" id="ENSDLAT00005063936.2">
    <property type="protein sequence ID" value="ENSDLAP00005060368.2"/>
    <property type="gene ID" value="ENSDLAG00005025355.2"/>
</dbReference>
<dbReference type="SUPFAM" id="SSF49899">
    <property type="entry name" value="Concanavalin A-like lectins/glucanases"/>
    <property type="match status" value="1"/>
</dbReference>
<keyword evidence="4" id="KW-0677">Repeat</keyword>
<dbReference type="InterPro" id="IPR004020">
    <property type="entry name" value="DAPIN"/>
</dbReference>
<dbReference type="InterPro" id="IPR027417">
    <property type="entry name" value="P-loop_NTPase"/>
</dbReference>
<keyword evidence="5" id="KW-0547">Nucleotide-binding</keyword>
<dbReference type="Gene3D" id="2.60.120.920">
    <property type="match status" value="1"/>
</dbReference>
<dbReference type="SMART" id="SM00368">
    <property type="entry name" value="LRR_RI"/>
    <property type="match status" value="5"/>
</dbReference>
<dbReference type="InterPro" id="IPR051261">
    <property type="entry name" value="NLR"/>
</dbReference>
<evidence type="ECO:0000259" key="8">
    <source>
        <dbReference type="PROSITE" id="PS50824"/>
    </source>
</evidence>
<dbReference type="GeneTree" id="ENSGT01150000286904"/>
<evidence type="ECO:0000256" key="5">
    <source>
        <dbReference type="ARBA" id="ARBA00022741"/>
    </source>
</evidence>
<reference evidence="10" key="1">
    <citation type="submission" date="2025-08" db="UniProtKB">
        <authorList>
            <consortium name="Ensembl"/>
        </authorList>
    </citation>
    <scope>IDENTIFICATION</scope>
</reference>
<feature type="domain" description="Pyrin" evidence="8">
    <location>
        <begin position="1"/>
        <end position="78"/>
    </location>
</feature>
<dbReference type="SUPFAM" id="SSF47986">
    <property type="entry name" value="DEATH domain"/>
    <property type="match status" value="1"/>
</dbReference>
<keyword evidence="11" id="KW-1185">Reference proteome</keyword>
<evidence type="ECO:0000256" key="4">
    <source>
        <dbReference type="ARBA" id="ARBA00022737"/>
    </source>
</evidence>
<dbReference type="GO" id="GO:0005737">
    <property type="term" value="C:cytoplasm"/>
    <property type="evidence" value="ECO:0007669"/>
    <property type="project" value="UniProtKB-SubCell"/>
</dbReference>